<proteinExistence type="predicted"/>
<evidence type="ECO:0000313" key="1">
    <source>
        <dbReference type="EMBL" id="XBY61106.1"/>
    </source>
</evidence>
<dbReference type="RefSeq" id="WP_281662082.1">
    <property type="nucleotide sequence ID" value="NZ_CP158484.1"/>
</dbReference>
<organism evidence="1">
    <name type="scientific">Vreelandella sp. SM1641</name>
    <dbReference type="NCBI Taxonomy" id="3126101"/>
    <lineage>
        <taxon>Bacteria</taxon>
        <taxon>Pseudomonadati</taxon>
        <taxon>Pseudomonadota</taxon>
        <taxon>Gammaproteobacteria</taxon>
        <taxon>Oceanospirillales</taxon>
        <taxon>Halomonadaceae</taxon>
        <taxon>Vreelandella</taxon>
    </lineage>
</organism>
<dbReference type="AlphaFoldDB" id="A0AAU7XTI7"/>
<gene>
    <name evidence="1" type="ORF">V8F66_10115</name>
</gene>
<name>A0AAU7XTI7_9GAMM</name>
<dbReference type="KEGG" id="vrs:V8F66_10115"/>
<sequence length="70" mass="7691">MSAQPNLSIQAHAWLKAGGHNHLRITRMILSLALCHAPELAQAFQKAVIDIGTQQGIVSETSVQFWRDAI</sequence>
<accession>A0AAU7XTI7</accession>
<protein>
    <submittedName>
        <fullName evidence="1">Uncharacterized protein</fullName>
    </submittedName>
</protein>
<reference evidence="1" key="1">
    <citation type="submission" date="2024-02" db="EMBL/GenBank/DDBJ databases">
        <title>Complete genome sequence of Vreelandella sp. SM1641, a marine exopolysaccharide-producing bacterium isolated from deep-sea hydrothermal sediment of the southwest Indian Ocean.</title>
        <authorList>
            <person name="Zhu H."/>
            <person name="Sun M."/>
        </authorList>
    </citation>
    <scope>NUCLEOTIDE SEQUENCE</scope>
    <source>
        <strain evidence="1">SM1641</strain>
    </source>
</reference>
<dbReference type="EMBL" id="CP158484">
    <property type="protein sequence ID" value="XBY61106.1"/>
    <property type="molecule type" value="Genomic_DNA"/>
</dbReference>